<dbReference type="PANTHER" id="PTHR43537:SF45">
    <property type="entry name" value="GNTR FAMILY REGULATORY PROTEIN"/>
    <property type="match status" value="1"/>
</dbReference>
<accession>A0ABT7AGB0</accession>
<comment type="caution">
    <text evidence="5">The sequence shown here is derived from an EMBL/GenBank/DDBJ whole genome shotgun (WGS) entry which is preliminary data.</text>
</comment>
<evidence type="ECO:0000256" key="3">
    <source>
        <dbReference type="ARBA" id="ARBA00023163"/>
    </source>
</evidence>
<dbReference type="EMBL" id="JASJEV010000005">
    <property type="protein sequence ID" value="MDJ1158405.1"/>
    <property type="molecule type" value="Genomic_DNA"/>
</dbReference>
<dbReference type="Pfam" id="PF00392">
    <property type="entry name" value="GntR"/>
    <property type="match status" value="1"/>
</dbReference>
<gene>
    <name evidence="5" type="ORF">QNA08_09185</name>
</gene>
<protein>
    <submittedName>
        <fullName evidence="5">GntR family transcriptional regulator</fullName>
    </submittedName>
</protein>
<name>A0ABT7AGB0_9HYPH</name>
<dbReference type="InterPro" id="IPR000524">
    <property type="entry name" value="Tscrpt_reg_HTH_GntR"/>
</dbReference>
<dbReference type="SUPFAM" id="SSF46785">
    <property type="entry name" value="Winged helix' DNA-binding domain"/>
    <property type="match status" value="1"/>
</dbReference>
<dbReference type="PRINTS" id="PR00035">
    <property type="entry name" value="HTHGNTR"/>
</dbReference>
<keyword evidence="1" id="KW-0805">Transcription regulation</keyword>
<dbReference type="InterPro" id="IPR000485">
    <property type="entry name" value="AsnC-type_HTH_dom"/>
</dbReference>
<evidence type="ECO:0000313" key="6">
    <source>
        <dbReference type="Proteomes" id="UP001321492"/>
    </source>
</evidence>
<evidence type="ECO:0000256" key="2">
    <source>
        <dbReference type="ARBA" id="ARBA00023125"/>
    </source>
</evidence>
<dbReference type="CDD" id="cd07377">
    <property type="entry name" value="WHTH_GntR"/>
    <property type="match status" value="1"/>
</dbReference>
<evidence type="ECO:0000313" key="5">
    <source>
        <dbReference type="EMBL" id="MDJ1158405.1"/>
    </source>
</evidence>
<reference evidence="5 6" key="1">
    <citation type="submission" date="2023-05" db="EMBL/GenBank/DDBJ databases">
        <title>Chelatococcus sp. nov., a moderately thermophilic bacterium isolated from hot spring microbial mat.</title>
        <authorList>
            <person name="Hu C.-J."/>
            <person name="Li W.-J."/>
        </authorList>
    </citation>
    <scope>NUCLEOTIDE SEQUENCE [LARGE SCALE GENOMIC DNA]</scope>
    <source>
        <strain evidence="5 6">SYSU G07232</strain>
    </source>
</reference>
<dbReference type="Proteomes" id="UP001321492">
    <property type="component" value="Unassembled WGS sequence"/>
</dbReference>
<dbReference type="SMART" id="SM00345">
    <property type="entry name" value="HTH_GNTR"/>
    <property type="match status" value="1"/>
</dbReference>
<dbReference type="InterPro" id="IPR036388">
    <property type="entry name" value="WH-like_DNA-bd_sf"/>
</dbReference>
<dbReference type="SUPFAM" id="SSF48008">
    <property type="entry name" value="GntR ligand-binding domain-like"/>
    <property type="match status" value="1"/>
</dbReference>
<feature type="domain" description="HTH gntR-type" evidence="4">
    <location>
        <begin position="21"/>
        <end position="88"/>
    </location>
</feature>
<dbReference type="Pfam" id="PF07729">
    <property type="entry name" value="FCD"/>
    <property type="match status" value="1"/>
</dbReference>
<evidence type="ECO:0000259" key="4">
    <source>
        <dbReference type="PROSITE" id="PS50949"/>
    </source>
</evidence>
<keyword evidence="3" id="KW-0804">Transcription</keyword>
<sequence length="230" mass="24353">MVDTGELTEASVEGEAAAAAETLSEKAYRLIEDRIVRLELAPGARLTEQELAQRVGLGRTPVREALQRLVADGLIVVFPRKGIAVAAINPLDVLLALDTRAVLERLVAGAAARRATGSTRAALRKLAADIEAAAAAGDLERYMQLDRGIDRLLGEIAGNPFAVRALAPLESMARRAWFYFRRDEDLKTAARYHAAVLEAVAAGDPGGAEAASDALVAHVRDGIKAAIVAL</sequence>
<organism evidence="5 6">
    <name type="scientific">Chelatococcus albus</name>
    <dbReference type="NCBI Taxonomy" id="3047466"/>
    <lineage>
        <taxon>Bacteria</taxon>
        <taxon>Pseudomonadati</taxon>
        <taxon>Pseudomonadota</taxon>
        <taxon>Alphaproteobacteria</taxon>
        <taxon>Hyphomicrobiales</taxon>
        <taxon>Chelatococcaceae</taxon>
        <taxon>Chelatococcus</taxon>
    </lineage>
</organism>
<dbReference type="PRINTS" id="PR00033">
    <property type="entry name" value="HTHASNC"/>
</dbReference>
<dbReference type="PANTHER" id="PTHR43537">
    <property type="entry name" value="TRANSCRIPTIONAL REGULATOR, GNTR FAMILY"/>
    <property type="match status" value="1"/>
</dbReference>
<dbReference type="Gene3D" id="1.20.120.530">
    <property type="entry name" value="GntR ligand-binding domain-like"/>
    <property type="match status" value="1"/>
</dbReference>
<dbReference type="InterPro" id="IPR011711">
    <property type="entry name" value="GntR_C"/>
</dbReference>
<dbReference type="RefSeq" id="WP_283740405.1">
    <property type="nucleotide sequence ID" value="NZ_JASJEV010000005.1"/>
</dbReference>
<keyword evidence="6" id="KW-1185">Reference proteome</keyword>
<keyword evidence="2" id="KW-0238">DNA-binding</keyword>
<dbReference type="PROSITE" id="PS50949">
    <property type="entry name" value="HTH_GNTR"/>
    <property type="match status" value="1"/>
</dbReference>
<proteinExistence type="predicted"/>
<dbReference type="InterPro" id="IPR008920">
    <property type="entry name" value="TF_FadR/GntR_C"/>
</dbReference>
<evidence type="ECO:0000256" key="1">
    <source>
        <dbReference type="ARBA" id="ARBA00023015"/>
    </source>
</evidence>
<dbReference type="Gene3D" id="1.10.10.10">
    <property type="entry name" value="Winged helix-like DNA-binding domain superfamily/Winged helix DNA-binding domain"/>
    <property type="match status" value="1"/>
</dbReference>
<dbReference type="SMART" id="SM00895">
    <property type="entry name" value="FCD"/>
    <property type="match status" value="1"/>
</dbReference>
<dbReference type="InterPro" id="IPR036390">
    <property type="entry name" value="WH_DNA-bd_sf"/>
</dbReference>